<dbReference type="InterPro" id="IPR012341">
    <property type="entry name" value="6hp_glycosidase-like_sf"/>
</dbReference>
<dbReference type="OrthoDB" id="2490189at2"/>
<comment type="caution">
    <text evidence="3">The sequence shown here is derived from an EMBL/GenBank/DDBJ whole genome shotgun (WGS) entry which is preliminary data.</text>
</comment>
<reference evidence="3 4" key="1">
    <citation type="submission" date="2018-05" db="EMBL/GenBank/DDBJ databases">
        <title>Genomic Encyclopedia of Archaeal and Bacterial Type Strains, Phase II (KMG-II): from individual species to whole genera.</title>
        <authorList>
            <person name="Goeker M."/>
        </authorList>
    </citation>
    <scope>NUCLEOTIDE SEQUENCE [LARGE SCALE GENOMIC DNA]</scope>
    <source>
        <strain evidence="3 4">DSM 23514</strain>
    </source>
</reference>
<reference evidence="2 5" key="2">
    <citation type="submission" date="2020-07" db="EMBL/GenBank/DDBJ databases">
        <title>The draft genome sequence of Maribacter polysiphoniae KCTC 22021.</title>
        <authorList>
            <person name="Mu L."/>
        </authorList>
    </citation>
    <scope>NUCLEOTIDE SEQUENCE [LARGE SCALE GENOMIC DNA]</scope>
    <source>
        <strain evidence="2 5">KCTC 22021</strain>
    </source>
</reference>
<dbReference type="Proteomes" id="UP000245667">
    <property type="component" value="Unassembled WGS sequence"/>
</dbReference>
<proteinExistence type="predicted"/>
<dbReference type="SUPFAM" id="SSF48208">
    <property type="entry name" value="Six-hairpin glycosidases"/>
    <property type="match status" value="1"/>
</dbReference>
<protein>
    <submittedName>
        <fullName evidence="2">Six-hairpin glycosidase-like protein</fullName>
    </submittedName>
</protein>
<dbReference type="Proteomes" id="UP000651837">
    <property type="component" value="Unassembled WGS sequence"/>
</dbReference>
<keyword evidence="1" id="KW-0732">Signal</keyword>
<dbReference type="GO" id="GO:0005975">
    <property type="term" value="P:carbohydrate metabolic process"/>
    <property type="evidence" value="ECO:0007669"/>
    <property type="project" value="InterPro"/>
</dbReference>
<feature type="chain" id="PRO_5016328987" evidence="1">
    <location>
        <begin position="22"/>
        <end position="674"/>
    </location>
</feature>
<feature type="signal peptide" evidence="1">
    <location>
        <begin position="1"/>
        <end position="21"/>
    </location>
</feature>
<evidence type="ECO:0000313" key="5">
    <source>
        <dbReference type="Proteomes" id="UP000651837"/>
    </source>
</evidence>
<dbReference type="RefSeq" id="WP_146197852.1">
    <property type="nucleotide sequence ID" value="NZ_JACWLN010000007.1"/>
</dbReference>
<dbReference type="InterPro" id="IPR008928">
    <property type="entry name" value="6-hairpin_glycosidase_sf"/>
</dbReference>
<sequence length="674" mass="75992">MMLIKNILVISALLVSQWQIAQEKHWSINKSDEIRLDVTQSNNHPYQDNMELSGKRVSGIVTYAINDKREVAVSREIFFPQLRTFLKTNDPDWKAYRAYLKETYSDEILPSIALGDRIYVPGPVSEVSINGMLTLKHEAVDGVALTRTFFPSMSQRLFVEQWTMTNTGTSSIVLKGGRKETKSMTEGAKGNYAIYIDSNIKNEVTLPPGKSYTFSIGISATMNDEERIQISGNEFYKERLSFLDQMKNSLELVTPDPTLNTLFGFSKIRASESIFESKLGLIHSPGGGRYYVGFWANDQAEYVGPFFPYLGYATGNEASLNVYRIFDKETNDAYTNLPYSFEMEGDAPKSTLDRGDAAMIAYGATQFALASGDKNIAKELWPLITWCLEYNRRQLNDSGVVVSKSDEMEGRIPTGTANLSTSSLYYGALGLAVSLGRSLNENSKTLQTYSRQAKTLKKAIESYFGATIEGIETYKYYKEHTKLRHWICLPLVVGIYDRKEGTTKALFDKLWSENGVHVEKNDENKAISEIFWDRGTLYALRGTFLAGSTEESLEKLDEFSNKRLLGDRVPYVVEAFPEGNMAQLSAESGLYCRVFTEGVFGIVPTGLHSFKSTPRLPKEWDHMALKKIKAFGENFDISIVRKAKKLHVKVVDGGNKTIYEKYIREGDTVHVHFK</sequence>
<dbReference type="AlphaFoldDB" id="A0A316DYL2"/>
<evidence type="ECO:0000313" key="3">
    <source>
        <dbReference type="EMBL" id="PWK22329.1"/>
    </source>
</evidence>
<evidence type="ECO:0000313" key="2">
    <source>
        <dbReference type="EMBL" id="MBD1261960.1"/>
    </source>
</evidence>
<dbReference type="Gene3D" id="1.50.10.10">
    <property type="match status" value="1"/>
</dbReference>
<evidence type="ECO:0000256" key="1">
    <source>
        <dbReference type="SAM" id="SignalP"/>
    </source>
</evidence>
<organism evidence="3 4">
    <name type="scientific">Maribacter polysiphoniae</name>
    <dbReference type="NCBI Taxonomy" id="429344"/>
    <lineage>
        <taxon>Bacteria</taxon>
        <taxon>Pseudomonadati</taxon>
        <taxon>Bacteroidota</taxon>
        <taxon>Flavobacteriia</taxon>
        <taxon>Flavobacteriales</taxon>
        <taxon>Flavobacteriaceae</taxon>
        <taxon>Maribacter</taxon>
    </lineage>
</organism>
<accession>A0A316DYL2</accession>
<evidence type="ECO:0000313" key="4">
    <source>
        <dbReference type="Proteomes" id="UP000245667"/>
    </source>
</evidence>
<dbReference type="EMBL" id="QGGQ01000008">
    <property type="protein sequence ID" value="PWK22329.1"/>
    <property type="molecule type" value="Genomic_DNA"/>
</dbReference>
<keyword evidence="5" id="KW-1185">Reference proteome</keyword>
<dbReference type="EMBL" id="JACWLN010000007">
    <property type="protein sequence ID" value="MBD1261960.1"/>
    <property type="molecule type" value="Genomic_DNA"/>
</dbReference>
<gene>
    <name evidence="2" type="ORF">HZY62_15255</name>
    <name evidence="3" type="ORF">LX92_03250</name>
</gene>
<name>A0A316DYL2_9FLAO</name>